<evidence type="ECO:0000259" key="3">
    <source>
        <dbReference type="PROSITE" id="PS50157"/>
    </source>
</evidence>
<dbReference type="PROSITE" id="PS50157">
    <property type="entry name" value="ZINC_FINGER_C2H2_2"/>
    <property type="match status" value="1"/>
</dbReference>
<evidence type="ECO:0000313" key="5">
    <source>
        <dbReference type="Proteomes" id="UP000305067"/>
    </source>
</evidence>
<sequence length="176" mass="20044">MQTQQRSVESITAHRHQHNNKPEAISDQPAIGLRCSEMPLDRSITQNRTTGSVVKALDPNDDYPLYSPWDHNGCTFSDFERDCPIHTLPRVVFLDGVEWGCTHCEMTFRRKDNFGRHAKIWHKFDTRSGGYNCSYEGCKFTTTQKDTFTSHESEHKPILAAAAGGGPDVWSFDWVP</sequence>
<name>A0A5C3QRG6_9AGAR</name>
<gene>
    <name evidence="4" type="ORF">BDV98DRAFT_580605</name>
</gene>
<evidence type="ECO:0000256" key="1">
    <source>
        <dbReference type="PROSITE-ProRule" id="PRU00042"/>
    </source>
</evidence>
<dbReference type="AlphaFoldDB" id="A0A5C3QRG6"/>
<evidence type="ECO:0000256" key="2">
    <source>
        <dbReference type="SAM" id="MobiDB-lite"/>
    </source>
</evidence>
<proteinExistence type="predicted"/>
<accession>A0A5C3QRG6</accession>
<feature type="domain" description="C2H2-type" evidence="3">
    <location>
        <begin position="99"/>
        <end position="127"/>
    </location>
</feature>
<dbReference type="Proteomes" id="UP000305067">
    <property type="component" value="Unassembled WGS sequence"/>
</dbReference>
<reference evidence="4 5" key="1">
    <citation type="journal article" date="2019" name="Nat. Ecol. Evol.">
        <title>Megaphylogeny resolves global patterns of mushroom evolution.</title>
        <authorList>
            <person name="Varga T."/>
            <person name="Krizsan K."/>
            <person name="Foldi C."/>
            <person name="Dima B."/>
            <person name="Sanchez-Garcia M."/>
            <person name="Sanchez-Ramirez S."/>
            <person name="Szollosi G.J."/>
            <person name="Szarkandi J.G."/>
            <person name="Papp V."/>
            <person name="Albert L."/>
            <person name="Andreopoulos W."/>
            <person name="Angelini C."/>
            <person name="Antonin V."/>
            <person name="Barry K.W."/>
            <person name="Bougher N.L."/>
            <person name="Buchanan P."/>
            <person name="Buyck B."/>
            <person name="Bense V."/>
            <person name="Catcheside P."/>
            <person name="Chovatia M."/>
            <person name="Cooper J."/>
            <person name="Damon W."/>
            <person name="Desjardin D."/>
            <person name="Finy P."/>
            <person name="Geml J."/>
            <person name="Haridas S."/>
            <person name="Hughes K."/>
            <person name="Justo A."/>
            <person name="Karasinski D."/>
            <person name="Kautmanova I."/>
            <person name="Kiss B."/>
            <person name="Kocsube S."/>
            <person name="Kotiranta H."/>
            <person name="LaButti K.M."/>
            <person name="Lechner B.E."/>
            <person name="Liimatainen K."/>
            <person name="Lipzen A."/>
            <person name="Lukacs Z."/>
            <person name="Mihaltcheva S."/>
            <person name="Morgado L.N."/>
            <person name="Niskanen T."/>
            <person name="Noordeloos M.E."/>
            <person name="Ohm R.A."/>
            <person name="Ortiz-Santana B."/>
            <person name="Ovrebo C."/>
            <person name="Racz N."/>
            <person name="Riley R."/>
            <person name="Savchenko A."/>
            <person name="Shiryaev A."/>
            <person name="Soop K."/>
            <person name="Spirin V."/>
            <person name="Szebenyi C."/>
            <person name="Tomsovsky M."/>
            <person name="Tulloss R.E."/>
            <person name="Uehling J."/>
            <person name="Grigoriev I.V."/>
            <person name="Vagvolgyi C."/>
            <person name="Papp T."/>
            <person name="Martin F.M."/>
            <person name="Miettinen O."/>
            <person name="Hibbett D.S."/>
            <person name="Nagy L.G."/>
        </authorList>
    </citation>
    <scope>NUCLEOTIDE SEQUENCE [LARGE SCALE GENOMIC DNA]</scope>
    <source>
        <strain evidence="4 5">CBS 309.79</strain>
    </source>
</reference>
<organism evidence="4 5">
    <name type="scientific">Pterulicium gracile</name>
    <dbReference type="NCBI Taxonomy" id="1884261"/>
    <lineage>
        <taxon>Eukaryota</taxon>
        <taxon>Fungi</taxon>
        <taxon>Dikarya</taxon>
        <taxon>Basidiomycota</taxon>
        <taxon>Agaricomycotina</taxon>
        <taxon>Agaricomycetes</taxon>
        <taxon>Agaricomycetidae</taxon>
        <taxon>Agaricales</taxon>
        <taxon>Pleurotineae</taxon>
        <taxon>Pterulaceae</taxon>
        <taxon>Pterulicium</taxon>
    </lineage>
</organism>
<dbReference type="PROSITE" id="PS00028">
    <property type="entry name" value="ZINC_FINGER_C2H2_1"/>
    <property type="match status" value="1"/>
</dbReference>
<evidence type="ECO:0000313" key="4">
    <source>
        <dbReference type="EMBL" id="TFL04462.1"/>
    </source>
</evidence>
<feature type="compositionally biased region" description="Polar residues" evidence="2">
    <location>
        <begin position="1"/>
        <end position="10"/>
    </location>
</feature>
<keyword evidence="1" id="KW-0862">Zinc</keyword>
<dbReference type="SMART" id="SM00355">
    <property type="entry name" value="ZnF_C2H2"/>
    <property type="match status" value="2"/>
</dbReference>
<feature type="region of interest" description="Disordered" evidence="2">
    <location>
        <begin position="1"/>
        <end position="27"/>
    </location>
</feature>
<dbReference type="Gene3D" id="3.30.160.60">
    <property type="entry name" value="Classic Zinc Finger"/>
    <property type="match status" value="1"/>
</dbReference>
<dbReference type="InterPro" id="IPR013087">
    <property type="entry name" value="Znf_C2H2_type"/>
</dbReference>
<dbReference type="EMBL" id="ML178818">
    <property type="protein sequence ID" value="TFL04462.1"/>
    <property type="molecule type" value="Genomic_DNA"/>
</dbReference>
<keyword evidence="1" id="KW-0479">Metal-binding</keyword>
<protein>
    <recommendedName>
        <fullName evidence="3">C2H2-type domain-containing protein</fullName>
    </recommendedName>
</protein>
<dbReference type="GO" id="GO:0008270">
    <property type="term" value="F:zinc ion binding"/>
    <property type="evidence" value="ECO:0007669"/>
    <property type="project" value="UniProtKB-KW"/>
</dbReference>
<keyword evidence="5" id="KW-1185">Reference proteome</keyword>
<keyword evidence="1" id="KW-0863">Zinc-finger</keyword>